<keyword evidence="2" id="KW-1185">Reference proteome</keyword>
<name>A0A392T5F2_9FABA</name>
<comment type="caution">
    <text evidence="1">The sequence shown here is derived from an EMBL/GenBank/DDBJ whole genome shotgun (WGS) entry which is preliminary data.</text>
</comment>
<dbReference type="Proteomes" id="UP000265520">
    <property type="component" value="Unassembled WGS sequence"/>
</dbReference>
<dbReference type="AlphaFoldDB" id="A0A392T5F2"/>
<reference evidence="1 2" key="1">
    <citation type="journal article" date="2018" name="Front. Plant Sci.">
        <title>Red Clover (Trifolium pratense) and Zigzag Clover (T. medium) - A Picture of Genomic Similarities and Differences.</title>
        <authorList>
            <person name="Dluhosova J."/>
            <person name="Istvanek J."/>
            <person name="Nedelnik J."/>
            <person name="Repkova J."/>
        </authorList>
    </citation>
    <scope>NUCLEOTIDE SEQUENCE [LARGE SCALE GENOMIC DNA]</scope>
    <source>
        <strain evidence="2">cv. 10/8</strain>
        <tissue evidence="1">Leaf</tissue>
    </source>
</reference>
<organism evidence="1 2">
    <name type="scientific">Trifolium medium</name>
    <dbReference type="NCBI Taxonomy" id="97028"/>
    <lineage>
        <taxon>Eukaryota</taxon>
        <taxon>Viridiplantae</taxon>
        <taxon>Streptophyta</taxon>
        <taxon>Embryophyta</taxon>
        <taxon>Tracheophyta</taxon>
        <taxon>Spermatophyta</taxon>
        <taxon>Magnoliopsida</taxon>
        <taxon>eudicotyledons</taxon>
        <taxon>Gunneridae</taxon>
        <taxon>Pentapetalae</taxon>
        <taxon>rosids</taxon>
        <taxon>fabids</taxon>
        <taxon>Fabales</taxon>
        <taxon>Fabaceae</taxon>
        <taxon>Papilionoideae</taxon>
        <taxon>50 kb inversion clade</taxon>
        <taxon>NPAAA clade</taxon>
        <taxon>Hologalegina</taxon>
        <taxon>IRL clade</taxon>
        <taxon>Trifolieae</taxon>
        <taxon>Trifolium</taxon>
    </lineage>
</organism>
<sequence>MRNLSEGMAAATPIINVAAAPIVNVVVSNCFQCGGSVGRRVQRGGGASIFSAV</sequence>
<dbReference type="EMBL" id="LXQA010500902">
    <property type="protein sequence ID" value="MCI55744.1"/>
    <property type="molecule type" value="Genomic_DNA"/>
</dbReference>
<evidence type="ECO:0000313" key="1">
    <source>
        <dbReference type="EMBL" id="MCI55744.1"/>
    </source>
</evidence>
<feature type="non-terminal residue" evidence="1">
    <location>
        <position position="53"/>
    </location>
</feature>
<protein>
    <submittedName>
        <fullName evidence="1">Uncharacterized protein</fullName>
    </submittedName>
</protein>
<evidence type="ECO:0000313" key="2">
    <source>
        <dbReference type="Proteomes" id="UP000265520"/>
    </source>
</evidence>
<accession>A0A392T5F2</accession>
<proteinExistence type="predicted"/>